<reference evidence="1" key="2">
    <citation type="submission" date="2018-05" db="EMBL/GenBank/DDBJ databases">
        <title>OmerRS3 (Oryza meridionalis Reference Sequence Version 3).</title>
        <authorList>
            <person name="Zhang J."/>
            <person name="Kudrna D."/>
            <person name="Lee S."/>
            <person name="Talag J."/>
            <person name="Welchert J."/>
            <person name="Wing R.A."/>
        </authorList>
    </citation>
    <scope>NUCLEOTIDE SEQUENCE [LARGE SCALE GENOMIC DNA]</scope>
    <source>
        <strain evidence="1">cv. OR44</strain>
    </source>
</reference>
<evidence type="ECO:0000313" key="2">
    <source>
        <dbReference type="Proteomes" id="UP000008021"/>
    </source>
</evidence>
<dbReference type="Gramene" id="OMERI04G16060.3">
    <property type="protein sequence ID" value="OMERI04G16060.3"/>
    <property type="gene ID" value="OMERI04G16060"/>
</dbReference>
<sequence>MFALADDPHPLAPPRCPAKKLDITCCCKELEEKVGVNESPEWNNISHIARVHIGDSYFMDGKKCSEETLDRQQ</sequence>
<organism evidence="1">
    <name type="scientific">Oryza meridionalis</name>
    <dbReference type="NCBI Taxonomy" id="40149"/>
    <lineage>
        <taxon>Eukaryota</taxon>
        <taxon>Viridiplantae</taxon>
        <taxon>Streptophyta</taxon>
        <taxon>Embryophyta</taxon>
        <taxon>Tracheophyta</taxon>
        <taxon>Spermatophyta</taxon>
        <taxon>Magnoliopsida</taxon>
        <taxon>Liliopsida</taxon>
        <taxon>Poales</taxon>
        <taxon>Poaceae</taxon>
        <taxon>BOP clade</taxon>
        <taxon>Oryzoideae</taxon>
        <taxon>Oryzeae</taxon>
        <taxon>Oryzinae</taxon>
        <taxon>Oryza</taxon>
    </lineage>
</organism>
<reference evidence="1" key="1">
    <citation type="submission" date="2015-04" db="UniProtKB">
        <authorList>
            <consortium name="EnsemblPlants"/>
        </authorList>
    </citation>
    <scope>IDENTIFICATION</scope>
</reference>
<accession>A0A0E0DGA7</accession>
<proteinExistence type="predicted"/>
<dbReference type="AlphaFoldDB" id="A0A0E0DGA7"/>
<protein>
    <submittedName>
        <fullName evidence="1">Uncharacterized protein</fullName>
    </submittedName>
</protein>
<keyword evidence="2" id="KW-1185">Reference proteome</keyword>
<dbReference type="HOGENOM" id="CLU_2708973_0_0_1"/>
<evidence type="ECO:0000313" key="1">
    <source>
        <dbReference type="EnsemblPlants" id="OMERI04G16060.3"/>
    </source>
</evidence>
<name>A0A0E0DGA7_9ORYZ</name>
<dbReference type="EnsemblPlants" id="OMERI04G16060.3">
    <property type="protein sequence ID" value="OMERI04G16060.3"/>
    <property type="gene ID" value="OMERI04G16060"/>
</dbReference>
<dbReference type="Proteomes" id="UP000008021">
    <property type="component" value="Chromosome 4"/>
</dbReference>